<gene>
    <name evidence="1" type="ORF">CEXT_413131</name>
</gene>
<sequence length="100" mass="11686">MNVFGYKMAYDDVWYSHSHPHKHYPHPYRTPPCITVADAATAAATHFVYHLCQRCAMAHHRRQPSRSRRNARHFLSPTSDTSFKIRSLRTSMELGKTIHH</sequence>
<comment type="caution">
    <text evidence="1">The sequence shown here is derived from an EMBL/GenBank/DDBJ whole genome shotgun (WGS) entry which is preliminary data.</text>
</comment>
<name>A0AAV4SV92_CAEEX</name>
<organism evidence="1 2">
    <name type="scientific">Caerostris extrusa</name>
    <name type="common">Bark spider</name>
    <name type="synonym">Caerostris bankana</name>
    <dbReference type="NCBI Taxonomy" id="172846"/>
    <lineage>
        <taxon>Eukaryota</taxon>
        <taxon>Metazoa</taxon>
        <taxon>Ecdysozoa</taxon>
        <taxon>Arthropoda</taxon>
        <taxon>Chelicerata</taxon>
        <taxon>Arachnida</taxon>
        <taxon>Araneae</taxon>
        <taxon>Araneomorphae</taxon>
        <taxon>Entelegynae</taxon>
        <taxon>Araneoidea</taxon>
        <taxon>Araneidae</taxon>
        <taxon>Caerostris</taxon>
    </lineage>
</organism>
<keyword evidence="2" id="KW-1185">Reference proteome</keyword>
<evidence type="ECO:0000313" key="2">
    <source>
        <dbReference type="Proteomes" id="UP001054945"/>
    </source>
</evidence>
<reference evidence="1 2" key="1">
    <citation type="submission" date="2021-06" db="EMBL/GenBank/DDBJ databases">
        <title>Caerostris extrusa draft genome.</title>
        <authorList>
            <person name="Kono N."/>
            <person name="Arakawa K."/>
        </authorList>
    </citation>
    <scope>NUCLEOTIDE SEQUENCE [LARGE SCALE GENOMIC DNA]</scope>
</reference>
<dbReference type="Proteomes" id="UP001054945">
    <property type="component" value="Unassembled WGS sequence"/>
</dbReference>
<accession>A0AAV4SV92</accession>
<dbReference type="EMBL" id="BPLR01010236">
    <property type="protein sequence ID" value="GIY37909.1"/>
    <property type="molecule type" value="Genomic_DNA"/>
</dbReference>
<proteinExistence type="predicted"/>
<dbReference type="AlphaFoldDB" id="A0AAV4SV92"/>
<evidence type="ECO:0000313" key="1">
    <source>
        <dbReference type="EMBL" id="GIY37909.1"/>
    </source>
</evidence>
<protein>
    <submittedName>
        <fullName evidence="1">Uncharacterized protein</fullName>
    </submittedName>
</protein>